<sequence length="201" mass="22201">MVLDELHTCDLHSSLSPGGLRGLVPSLLGPGVRRNLGFTPRSPTTNLPVRVAIVSAHSRRRIRNELDLIANCPQQAVCEILPLDGRGALANIRALLDGGYHAMIALHGAAVANAAFVPRPFAILEVKPSKMRADWFQNMHQTAFALDTWTHSHFADRDYETMLEGPQKQAAELPLKTFQHFVCMLVHRLQSLHAHNALQLS</sequence>
<protein>
    <recommendedName>
        <fullName evidence="3">Glycosyltransferase family 61 protein</fullName>
    </recommendedName>
</protein>
<gene>
    <name evidence="1" type="ORF">AB1Y20_018602</name>
</gene>
<dbReference type="AlphaFoldDB" id="A0AB34JP23"/>
<accession>A0AB34JP23</accession>
<evidence type="ECO:0008006" key="3">
    <source>
        <dbReference type="Google" id="ProtNLM"/>
    </source>
</evidence>
<keyword evidence="2" id="KW-1185">Reference proteome</keyword>
<organism evidence="1 2">
    <name type="scientific">Prymnesium parvum</name>
    <name type="common">Toxic golden alga</name>
    <dbReference type="NCBI Taxonomy" id="97485"/>
    <lineage>
        <taxon>Eukaryota</taxon>
        <taxon>Haptista</taxon>
        <taxon>Haptophyta</taxon>
        <taxon>Prymnesiophyceae</taxon>
        <taxon>Prymnesiales</taxon>
        <taxon>Prymnesiaceae</taxon>
        <taxon>Prymnesium</taxon>
    </lineage>
</organism>
<name>A0AB34JP23_PRYPA</name>
<reference evidence="1 2" key="1">
    <citation type="journal article" date="2024" name="Science">
        <title>Giant polyketide synthase enzymes in the biosynthesis of giant marine polyether toxins.</title>
        <authorList>
            <person name="Fallon T.R."/>
            <person name="Shende V.V."/>
            <person name="Wierzbicki I.H."/>
            <person name="Pendleton A.L."/>
            <person name="Watervoot N.F."/>
            <person name="Auber R.P."/>
            <person name="Gonzalez D.J."/>
            <person name="Wisecaver J.H."/>
            <person name="Moore B.S."/>
        </authorList>
    </citation>
    <scope>NUCLEOTIDE SEQUENCE [LARGE SCALE GENOMIC DNA]</scope>
    <source>
        <strain evidence="1 2">12B1</strain>
    </source>
</reference>
<evidence type="ECO:0000313" key="2">
    <source>
        <dbReference type="Proteomes" id="UP001515480"/>
    </source>
</evidence>
<dbReference type="Proteomes" id="UP001515480">
    <property type="component" value="Unassembled WGS sequence"/>
</dbReference>
<dbReference type="EMBL" id="JBGBPQ010000005">
    <property type="protein sequence ID" value="KAL1523668.1"/>
    <property type="molecule type" value="Genomic_DNA"/>
</dbReference>
<proteinExistence type="predicted"/>
<evidence type="ECO:0000313" key="1">
    <source>
        <dbReference type="EMBL" id="KAL1523668.1"/>
    </source>
</evidence>
<comment type="caution">
    <text evidence="1">The sequence shown here is derived from an EMBL/GenBank/DDBJ whole genome shotgun (WGS) entry which is preliminary data.</text>
</comment>